<evidence type="ECO:0000256" key="1">
    <source>
        <dbReference type="SAM" id="Phobius"/>
    </source>
</evidence>
<feature type="transmembrane region" description="Helical" evidence="1">
    <location>
        <begin position="58"/>
        <end position="77"/>
    </location>
</feature>
<keyword evidence="1" id="KW-1133">Transmembrane helix</keyword>
<keyword evidence="1" id="KW-0472">Membrane</keyword>
<evidence type="ECO:0000313" key="2">
    <source>
        <dbReference type="EMBL" id="ABS56928.1"/>
    </source>
</evidence>
<keyword evidence="3" id="KW-1185">Reference proteome</keyword>
<sequence>MKLPDPRRMLVDDRQVSDEEFRRENLVYVISAAAMMIIGPLFIYHGFNLLPWPYTTKWGALSIAIGLFILFFGFSLWQDRQVQIFQRTYAKDAAELKALLRDLKEERKP</sequence>
<gene>
    <name evidence="2" type="ordered locus">Mboo_2414</name>
</gene>
<dbReference type="GeneID" id="5410490"/>
<accession>A7IB17</accession>
<dbReference type="RefSeq" id="WP_012107990.1">
    <property type="nucleotide sequence ID" value="NC_009712.1"/>
</dbReference>
<dbReference type="STRING" id="456442.Mboo_2414"/>
<dbReference type="HOGENOM" id="CLU_2177863_0_0_2"/>
<dbReference type="AlphaFoldDB" id="A7IB17"/>
<dbReference type="KEGG" id="mbn:Mboo_2414"/>
<protein>
    <submittedName>
        <fullName evidence="2">Uncharacterized protein</fullName>
    </submittedName>
</protein>
<dbReference type="EMBL" id="CP000780">
    <property type="protein sequence ID" value="ABS56928.1"/>
    <property type="molecule type" value="Genomic_DNA"/>
</dbReference>
<keyword evidence="1" id="KW-0812">Transmembrane</keyword>
<organism evidence="2 3">
    <name type="scientific">Methanoregula boonei (strain DSM 21154 / JCM 14090 / 6A8)</name>
    <dbReference type="NCBI Taxonomy" id="456442"/>
    <lineage>
        <taxon>Archaea</taxon>
        <taxon>Methanobacteriati</taxon>
        <taxon>Methanobacteriota</taxon>
        <taxon>Stenosarchaea group</taxon>
        <taxon>Methanomicrobia</taxon>
        <taxon>Methanomicrobiales</taxon>
        <taxon>Methanoregulaceae</taxon>
        <taxon>Methanoregula</taxon>
    </lineage>
</organism>
<dbReference type="Proteomes" id="UP000002408">
    <property type="component" value="Chromosome"/>
</dbReference>
<feature type="transmembrane region" description="Helical" evidence="1">
    <location>
        <begin position="26"/>
        <end position="46"/>
    </location>
</feature>
<evidence type="ECO:0000313" key="3">
    <source>
        <dbReference type="Proteomes" id="UP000002408"/>
    </source>
</evidence>
<name>A7IB17_METB6</name>
<proteinExistence type="predicted"/>
<reference evidence="3" key="1">
    <citation type="journal article" date="2015" name="Microbiology">
        <title>Genome of Methanoregula boonei 6A8 reveals adaptations to oligotrophic peatland environments.</title>
        <authorList>
            <person name="Braeuer S."/>
            <person name="Cadillo-Quiroz H."/>
            <person name="Kyrpides N."/>
            <person name="Woyke T."/>
            <person name="Goodwin L."/>
            <person name="Detter C."/>
            <person name="Podell S."/>
            <person name="Yavitt J.B."/>
            <person name="Zinder S.H."/>
        </authorList>
    </citation>
    <scope>NUCLEOTIDE SEQUENCE [LARGE SCALE GENOMIC DNA]</scope>
    <source>
        <strain evidence="3">DSM 21154 / JCM 14090 / 6A8</strain>
    </source>
</reference>